<dbReference type="Proteomes" id="UP001523262">
    <property type="component" value="Unassembled WGS sequence"/>
</dbReference>
<gene>
    <name evidence="2" type="ORF">NDK43_07640</name>
</gene>
<name>A0ABT0W9N6_9BACI</name>
<keyword evidence="3" id="KW-1185">Reference proteome</keyword>
<evidence type="ECO:0000259" key="1">
    <source>
        <dbReference type="PROSITE" id="PS50035"/>
    </source>
</evidence>
<dbReference type="PANTHER" id="PTHR21248:SF7">
    <property type="entry name" value="MINOR CARDIOLIPIN SYNTHASE CLSB"/>
    <property type="match status" value="1"/>
</dbReference>
<dbReference type="Gene3D" id="3.30.870.10">
    <property type="entry name" value="Endonuclease Chain A"/>
    <property type="match status" value="1"/>
</dbReference>
<dbReference type="SUPFAM" id="SSF56024">
    <property type="entry name" value="Phospholipase D/nuclease"/>
    <property type="match status" value="1"/>
</dbReference>
<evidence type="ECO:0000313" key="2">
    <source>
        <dbReference type="EMBL" id="MCM2532283.1"/>
    </source>
</evidence>
<reference evidence="2 3" key="1">
    <citation type="submission" date="2022-06" db="EMBL/GenBank/DDBJ databases">
        <authorList>
            <person name="Jeon C.O."/>
        </authorList>
    </citation>
    <scope>NUCLEOTIDE SEQUENCE [LARGE SCALE GENOMIC DNA]</scope>
    <source>
        <strain evidence="2 3">KCTC 13943</strain>
    </source>
</reference>
<dbReference type="SMART" id="SM00155">
    <property type="entry name" value="PLDc"/>
    <property type="match status" value="1"/>
</dbReference>
<dbReference type="PROSITE" id="PS50035">
    <property type="entry name" value="PLD"/>
    <property type="match status" value="1"/>
</dbReference>
<accession>A0ABT0W9N6</accession>
<dbReference type="Pfam" id="PF13091">
    <property type="entry name" value="PLDc_2"/>
    <property type="match status" value="1"/>
</dbReference>
<dbReference type="PANTHER" id="PTHR21248">
    <property type="entry name" value="CARDIOLIPIN SYNTHASE"/>
    <property type="match status" value="1"/>
</dbReference>
<dbReference type="InterPro" id="IPR025202">
    <property type="entry name" value="PLD-like_dom"/>
</dbReference>
<evidence type="ECO:0000313" key="3">
    <source>
        <dbReference type="Proteomes" id="UP001523262"/>
    </source>
</evidence>
<proteinExistence type="predicted"/>
<comment type="caution">
    <text evidence="2">The sequence shown here is derived from an EMBL/GenBank/DDBJ whole genome shotgun (WGS) entry which is preliminary data.</text>
</comment>
<sequence>MERYKGMFKKSSKSIVIATPYFIPGRNMTEELLKARKRGVSLKILIPIESDALFMKQASYQYVRELLKHGAEIYLYQHVFFHGKVMVIDGKFVDIGTANFDSRSFYLNDESECFIYEGPILAEIKRKLKVDFRQSKRLSESYFKNLNLWDRFLEKATSVMSYYL</sequence>
<dbReference type="EMBL" id="JAMQCR010000001">
    <property type="protein sequence ID" value="MCM2532283.1"/>
    <property type="molecule type" value="Genomic_DNA"/>
</dbReference>
<dbReference type="CDD" id="cd09112">
    <property type="entry name" value="PLDc_CLS_2"/>
    <property type="match status" value="1"/>
</dbReference>
<protein>
    <submittedName>
        <fullName evidence="2">Phospholipase D-like domain-containing protein</fullName>
    </submittedName>
</protein>
<organism evidence="2 3">
    <name type="scientific">Neobacillus pocheonensis</name>
    <dbReference type="NCBI Taxonomy" id="363869"/>
    <lineage>
        <taxon>Bacteria</taxon>
        <taxon>Bacillati</taxon>
        <taxon>Bacillota</taxon>
        <taxon>Bacilli</taxon>
        <taxon>Bacillales</taxon>
        <taxon>Bacillaceae</taxon>
        <taxon>Neobacillus</taxon>
    </lineage>
</organism>
<feature type="domain" description="PLD phosphodiesterase" evidence="1">
    <location>
        <begin position="77"/>
        <end position="104"/>
    </location>
</feature>
<dbReference type="InterPro" id="IPR001736">
    <property type="entry name" value="PLipase_D/transphosphatidylase"/>
</dbReference>